<keyword evidence="3" id="KW-1185">Reference proteome</keyword>
<dbReference type="AlphaFoldDB" id="A0A2H9TZY6"/>
<comment type="caution">
    <text evidence="2">The sequence shown here is derived from an EMBL/GenBank/DDBJ whole genome shotgun (WGS) entry which is preliminary data.</text>
</comment>
<reference evidence="2 3" key="1">
    <citation type="submission" date="2017-11" db="EMBL/GenBank/DDBJ databases">
        <title>Draft genome sequence of environmental isolate Aeromonas cavernicola sp. nov. MDC 2508.</title>
        <authorList>
            <person name="Colston S.M."/>
            <person name="Navarro A."/>
            <person name="Martinez-Murcia A.J."/>
            <person name="Graf J."/>
        </authorList>
    </citation>
    <scope>NUCLEOTIDE SEQUENCE [LARGE SCALE GENOMIC DNA]</scope>
    <source>
        <strain evidence="2 3">MDC 2508</strain>
    </source>
</reference>
<protein>
    <submittedName>
        <fullName evidence="2">Uncharacterized protein</fullName>
    </submittedName>
</protein>
<feature type="non-terminal residue" evidence="2">
    <location>
        <position position="65"/>
    </location>
</feature>
<sequence length="65" mass="7107">MSQSAVTQGSIWDLDSLPVTFFPGELARLLLSQPINKRPSHEVARTGVYVSTEQTNPAQPRPNGD</sequence>
<accession>A0A2H9TZY6</accession>
<evidence type="ECO:0000313" key="3">
    <source>
        <dbReference type="Proteomes" id="UP000235861"/>
    </source>
</evidence>
<dbReference type="EMBL" id="PGGC01000291">
    <property type="protein sequence ID" value="PJG57323.1"/>
    <property type="molecule type" value="Genomic_DNA"/>
</dbReference>
<dbReference type="Proteomes" id="UP000235861">
    <property type="component" value="Unassembled WGS sequence"/>
</dbReference>
<organism evidence="2 3">
    <name type="scientific">Aeromonas cavernicola</name>
    <dbReference type="NCBI Taxonomy" id="1006623"/>
    <lineage>
        <taxon>Bacteria</taxon>
        <taxon>Pseudomonadati</taxon>
        <taxon>Pseudomonadota</taxon>
        <taxon>Gammaproteobacteria</taxon>
        <taxon>Aeromonadales</taxon>
        <taxon>Aeromonadaceae</taxon>
        <taxon>Aeromonas</taxon>
    </lineage>
</organism>
<proteinExistence type="predicted"/>
<name>A0A2H9TZY6_9GAMM</name>
<evidence type="ECO:0000256" key="1">
    <source>
        <dbReference type="SAM" id="MobiDB-lite"/>
    </source>
</evidence>
<gene>
    <name evidence="2" type="ORF">CUC53_18640</name>
</gene>
<evidence type="ECO:0000313" key="2">
    <source>
        <dbReference type="EMBL" id="PJG57323.1"/>
    </source>
</evidence>
<feature type="compositionally biased region" description="Polar residues" evidence="1">
    <location>
        <begin position="49"/>
        <end position="58"/>
    </location>
</feature>
<feature type="region of interest" description="Disordered" evidence="1">
    <location>
        <begin position="41"/>
        <end position="65"/>
    </location>
</feature>